<evidence type="ECO:0000256" key="1">
    <source>
        <dbReference type="ARBA" id="ARBA00022975"/>
    </source>
</evidence>
<gene>
    <name evidence="3" type="ordered locus">Fleli_3896</name>
</gene>
<dbReference type="GO" id="GO:0046872">
    <property type="term" value="F:metal ion binding"/>
    <property type="evidence" value="ECO:0007669"/>
    <property type="project" value="InterPro"/>
</dbReference>
<dbReference type="AlphaFoldDB" id="I4AQG5"/>
<dbReference type="GO" id="GO:0006221">
    <property type="term" value="P:pyrimidine nucleotide biosynthetic process"/>
    <property type="evidence" value="ECO:0007669"/>
    <property type="project" value="UniProtKB-KW"/>
</dbReference>
<reference evidence="4" key="1">
    <citation type="submission" date="2012-06" db="EMBL/GenBank/DDBJ databases">
        <title>The complete genome of Flexibacter litoralis DSM 6794.</title>
        <authorList>
            <person name="Lucas S."/>
            <person name="Copeland A."/>
            <person name="Lapidus A."/>
            <person name="Glavina del Rio T."/>
            <person name="Dalin E."/>
            <person name="Tice H."/>
            <person name="Bruce D."/>
            <person name="Goodwin L."/>
            <person name="Pitluck S."/>
            <person name="Peters L."/>
            <person name="Ovchinnikova G."/>
            <person name="Lu M."/>
            <person name="Kyrpides N."/>
            <person name="Mavromatis K."/>
            <person name="Ivanova N."/>
            <person name="Brettin T."/>
            <person name="Detter J.C."/>
            <person name="Han C."/>
            <person name="Larimer F."/>
            <person name="Land M."/>
            <person name="Hauser L."/>
            <person name="Markowitz V."/>
            <person name="Cheng J.-F."/>
            <person name="Hugenholtz P."/>
            <person name="Woyke T."/>
            <person name="Wu D."/>
            <person name="Spring S."/>
            <person name="Lang E."/>
            <person name="Kopitz M."/>
            <person name="Brambilla E."/>
            <person name="Klenk H.-P."/>
            <person name="Eisen J.A."/>
        </authorList>
    </citation>
    <scope>NUCLEOTIDE SEQUENCE [LARGE SCALE GENOMIC DNA]</scope>
    <source>
        <strain evidence="4">ATCC 23117 / DSM 6794 / NBRC 15988 / NCIMB 1366 / Sio-4</strain>
    </source>
</reference>
<dbReference type="PANTHER" id="PTHR43668:SF2">
    <property type="entry name" value="ALLANTOINASE"/>
    <property type="match status" value="1"/>
</dbReference>
<dbReference type="InterPro" id="IPR032466">
    <property type="entry name" value="Metal_Hydrolase"/>
</dbReference>
<keyword evidence="3" id="KW-0378">Hydrolase</keyword>
<organism evidence="3 4">
    <name type="scientific">Bernardetia litoralis (strain ATCC 23117 / DSM 6794 / NBRC 15988 / NCIMB 1366 / Fx l1 / Sio-4)</name>
    <name type="common">Flexibacter litoralis</name>
    <dbReference type="NCBI Taxonomy" id="880071"/>
    <lineage>
        <taxon>Bacteria</taxon>
        <taxon>Pseudomonadati</taxon>
        <taxon>Bacteroidota</taxon>
        <taxon>Cytophagia</taxon>
        <taxon>Cytophagales</taxon>
        <taxon>Bernardetiaceae</taxon>
        <taxon>Bernardetia</taxon>
    </lineage>
</organism>
<feature type="domain" description="Dihydroorotase catalytic" evidence="2">
    <location>
        <begin position="66"/>
        <end position="251"/>
    </location>
</feature>
<dbReference type="InterPro" id="IPR011059">
    <property type="entry name" value="Metal-dep_hydrolase_composite"/>
</dbReference>
<evidence type="ECO:0000313" key="3">
    <source>
        <dbReference type="EMBL" id="AFM06200.1"/>
    </source>
</evidence>
<dbReference type="NCBIfam" id="TIGR00857">
    <property type="entry name" value="pyrC_multi"/>
    <property type="match status" value="1"/>
</dbReference>
<name>I4AQG5_BERLS</name>
<dbReference type="RefSeq" id="WP_014799623.1">
    <property type="nucleotide sequence ID" value="NC_018018.1"/>
</dbReference>
<keyword evidence="4" id="KW-1185">Reference proteome</keyword>
<dbReference type="GO" id="GO:0004151">
    <property type="term" value="F:dihydroorotase activity"/>
    <property type="evidence" value="ECO:0007669"/>
    <property type="project" value="InterPro"/>
</dbReference>
<dbReference type="PATRIC" id="fig|880071.3.peg.3897"/>
<dbReference type="CDD" id="cd01317">
    <property type="entry name" value="DHOase_IIa"/>
    <property type="match status" value="1"/>
</dbReference>
<dbReference type="eggNOG" id="COG0044">
    <property type="taxonomic scope" value="Bacteria"/>
</dbReference>
<sequence length="435" mass="49168">MQSSEQSNAYWLPKVKIIDAAYNPNTEYCIGINDGKITYIQEYHSDITIPTNYQKLDCEGAFVSVGWCDMRAFVTEPGMEHRETLMSASKAAPLGGFTQVAILPNTKPSIENKESIYFLEQENKKINFNQSAKVDFLAIAALTHKAEGQEMTQMYDLHKAGAVAFSDGLKNISHTGVLMRALQYTQAFDGLVMQLPSDENLSNGHMHEGITSTKLGLKGLPSIAEEMMIQRDLEILRYTGGKIHFSTISTARSVELIRKAKQEGLNVTCDIAAYQLSFLDEDLAKDDFIFDTFLKVFPPFRTQNDRDALLQGLKDNTIDVIVSNHIPHDEETKKLEFDLADFGIINFQTAFAAIRKQTEQILNIEELIQKITINPRKILKLKQPKIKEGEKVNLTVFYPNEEWKFDKKINVSKSKNSPFMDLEDSLKGKVLKTFS</sequence>
<dbReference type="Gene3D" id="2.30.40.10">
    <property type="entry name" value="Urease, subunit C, domain 1"/>
    <property type="match status" value="1"/>
</dbReference>
<dbReference type="GO" id="GO:0004038">
    <property type="term" value="F:allantoinase activity"/>
    <property type="evidence" value="ECO:0007669"/>
    <property type="project" value="TreeGrafter"/>
</dbReference>
<dbReference type="STRING" id="880071.Fleli_3896"/>
<dbReference type="EMBL" id="CP003345">
    <property type="protein sequence ID" value="AFM06200.1"/>
    <property type="molecule type" value="Genomic_DNA"/>
</dbReference>
<dbReference type="SUPFAM" id="SSF51338">
    <property type="entry name" value="Composite domain of metallo-dependent hydrolases"/>
    <property type="match status" value="1"/>
</dbReference>
<evidence type="ECO:0000259" key="2">
    <source>
        <dbReference type="Pfam" id="PF12890"/>
    </source>
</evidence>
<dbReference type="SUPFAM" id="SSF51556">
    <property type="entry name" value="Metallo-dependent hydrolases"/>
    <property type="match status" value="1"/>
</dbReference>
<dbReference type="Proteomes" id="UP000006054">
    <property type="component" value="Chromosome"/>
</dbReference>
<proteinExistence type="predicted"/>
<evidence type="ECO:0000313" key="4">
    <source>
        <dbReference type="Proteomes" id="UP000006054"/>
    </source>
</evidence>
<dbReference type="HOGENOM" id="CLU_015572_1_0_10"/>
<dbReference type="Gene3D" id="3.20.20.140">
    <property type="entry name" value="Metal-dependent hydrolases"/>
    <property type="match status" value="1"/>
</dbReference>
<keyword evidence="1" id="KW-0665">Pyrimidine biosynthesis</keyword>
<dbReference type="OrthoDB" id="9765462at2"/>
<dbReference type="KEGG" id="fli:Fleli_3896"/>
<dbReference type="InterPro" id="IPR024403">
    <property type="entry name" value="DHOase_cat"/>
</dbReference>
<protein>
    <submittedName>
        <fullName evidence="3">Dihydroorotase-like cyclic amidohydrolase</fullName>
    </submittedName>
</protein>
<dbReference type="PANTHER" id="PTHR43668">
    <property type="entry name" value="ALLANTOINASE"/>
    <property type="match status" value="1"/>
</dbReference>
<dbReference type="InterPro" id="IPR050138">
    <property type="entry name" value="DHOase/Allantoinase_Hydrolase"/>
</dbReference>
<dbReference type="Pfam" id="PF12890">
    <property type="entry name" value="DHOase"/>
    <property type="match status" value="1"/>
</dbReference>
<dbReference type="GO" id="GO:0006145">
    <property type="term" value="P:purine nucleobase catabolic process"/>
    <property type="evidence" value="ECO:0007669"/>
    <property type="project" value="TreeGrafter"/>
</dbReference>
<accession>I4AQG5</accession>
<dbReference type="InterPro" id="IPR004722">
    <property type="entry name" value="DHOase"/>
</dbReference>
<dbReference type="GO" id="GO:0005737">
    <property type="term" value="C:cytoplasm"/>
    <property type="evidence" value="ECO:0007669"/>
    <property type="project" value="TreeGrafter"/>
</dbReference>